<organism evidence="1 2">
    <name type="scientific">Calorimonas adulescens</name>
    <dbReference type="NCBI Taxonomy" id="2606906"/>
    <lineage>
        <taxon>Bacteria</taxon>
        <taxon>Bacillati</taxon>
        <taxon>Bacillota</taxon>
        <taxon>Clostridia</taxon>
        <taxon>Thermoanaerobacterales</taxon>
        <taxon>Thermoanaerobacteraceae</taxon>
        <taxon>Calorimonas</taxon>
    </lineage>
</organism>
<protein>
    <submittedName>
        <fullName evidence="1">Uncharacterized protein</fullName>
    </submittedName>
</protein>
<sequence length="72" mass="8506">MKEIKINLTRDEIDNVLTATQRQIEYKQEALKLYQDFDLSETSQNSVIEEIKLLDSAYKKLFQALLKEKRGQ</sequence>
<reference evidence="1 2" key="1">
    <citation type="submission" date="2019-08" db="EMBL/GenBank/DDBJ databases">
        <title>Calorimonas adulescens gen. nov., sp. nov., an anaerobic thermophilic bacterium from Sakhalin hot spring.</title>
        <authorList>
            <person name="Khomyakova M.A."/>
            <person name="Merkel A.Y."/>
            <person name="Novikov A."/>
            <person name="Bonch-Osmolovskaya E.A."/>
            <person name="Slobodkin A.I."/>
        </authorList>
    </citation>
    <scope>NUCLEOTIDE SEQUENCE [LARGE SCALE GENOMIC DNA]</scope>
    <source>
        <strain evidence="1 2">A05MB</strain>
    </source>
</reference>
<proteinExistence type="predicted"/>
<dbReference type="Proteomes" id="UP000322976">
    <property type="component" value="Unassembled WGS sequence"/>
</dbReference>
<evidence type="ECO:0000313" key="2">
    <source>
        <dbReference type="Proteomes" id="UP000322976"/>
    </source>
</evidence>
<accession>A0A5D8QBJ1</accession>
<gene>
    <name evidence="1" type="ORF">FWJ32_07025</name>
</gene>
<dbReference type="RefSeq" id="WP_149545254.1">
    <property type="nucleotide sequence ID" value="NZ_VTPS01000009.1"/>
</dbReference>
<comment type="caution">
    <text evidence="1">The sequence shown here is derived from an EMBL/GenBank/DDBJ whole genome shotgun (WGS) entry which is preliminary data.</text>
</comment>
<keyword evidence="2" id="KW-1185">Reference proteome</keyword>
<evidence type="ECO:0000313" key="1">
    <source>
        <dbReference type="EMBL" id="TZE81980.1"/>
    </source>
</evidence>
<name>A0A5D8QBJ1_9THEO</name>
<dbReference type="EMBL" id="VTPS01000009">
    <property type="protein sequence ID" value="TZE81980.1"/>
    <property type="molecule type" value="Genomic_DNA"/>
</dbReference>
<dbReference type="AlphaFoldDB" id="A0A5D8QBJ1"/>